<keyword evidence="3" id="KW-1185">Reference proteome</keyword>
<dbReference type="Proteomes" id="UP001634007">
    <property type="component" value="Unassembled WGS sequence"/>
</dbReference>
<feature type="compositionally biased region" description="Basic and acidic residues" evidence="1">
    <location>
        <begin position="81"/>
        <end position="95"/>
    </location>
</feature>
<proteinExistence type="predicted"/>
<feature type="compositionally biased region" description="Basic and acidic residues" evidence="1">
    <location>
        <begin position="1"/>
        <end position="41"/>
    </location>
</feature>
<evidence type="ECO:0000313" key="3">
    <source>
        <dbReference type="Proteomes" id="UP001634007"/>
    </source>
</evidence>
<sequence length="103" mass="11281">MESENRAWERPATHRTGRRDSKGEGSRREGRVEREQKDEGRGAVQERGVPARMGVQKTGGGCSGRRGERAVTWGGRKCVEVLKSGEEPTRERDGEGGEDGGQS</sequence>
<reference evidence="2 3" key="1">
    <citation type="submission" date="2024-11" db="EMBL/GenBank/DDBJ databases">
        <title>Chromosome-level genome assembly of Eucalyptus globulus Labill. provides insights into its genome evolution.</title>
        <authorList>
            <person name="Li X."/>
        </authorList>
    </citation>
    <scope>NUCLEOTIDE SEQUENCE [LARGE SCALE GENOMIC DNA]</scope>
    <source>
        <strain evidence="2">CL2024</strain>
        <tissue evidence="2">Fresh tender leaves</tissue>
    </source>
</reference>
<accession>A0ABD3J100</accession>
<organism evidence="2 3">
    <name type="scientific">Eucalyptus globulus</name>
    <name type="common">Tasmanian blue gum</name>
    <dbReference type="NCBI Taxonomy" id="34317"/>
    <lineage>
        <taxon>Eukaryota</taxon>
        <taxon>Viridiplantae</taxon>
        <taxon>Streptophyta</taxon>
        <taxon>Embryophyta</taxon>
        <taxon>Tracheophyta</taxon>
        <taxon>Spermatophyta</taxon>
        <taxon>Magnoliopsida</taxon>
        <taxon>eudicotyledons</taxon>
        <taxon>Gunneridae</taxon>
        <taxon>Pentapetalae</taxon>
        <taxon>rosids</taxon>
        <taxon>malvids</taxon>
        <taxon>Myrtales</taxon>
        <taxon>Myrtaceae</taxon>
        <taxon>Myrtoideae</taxon>
        <taxon>Eucalypteae</taxon>
        <taxon>Eucalyptus</taxon>
    </lineage>
</organism>
<comment type="caution">
    <text evidence="2">The sequence shown here is derived from an EMBL/GenBank/DDBJ whole genome shotgun (WGS) entry which is preliminary data.</text>
</comment>
<feature type="region of interest" description="Disordered" evidence="1">
    <location>
        <begin position="1"/>
        <end position="69"/>
    </location>
</feature>
<evidence type="ECO:0000256" key="1">
    <source>
        <dbReference type="SAM" id="MobiDB-lite"/>
    </source>
</evidence>
<gene>
    <name evidence="2" type="ORF">ACJRO7_033717</name>
</gene>
<feature type="region of interest" description="Disordered" evidence="1">
    <location>
        <begin position="81"/>
        <end position="103"/>
    </location>
</feature>
<name>A0ABD3J100_EUCGL</name>
<evidence type="ECO:0000313" key="2">
    <source>
        <dbReference type="EMBL" id="KAL3721262.1"/>
    </source>
</evidence>
<dbReference type="EMBL" id="JBJKBG010000009">
    <property type="protein sequence ID" value="KAL3721262.1"/>
    <property type="molecule type" value="Genomic_DNA"/>
</dbReference>
<protein>
    <submittedName>
        <fullName evidence="2">Uncharacterized protein</fullName>
    </submittedName>
</protein>
<dbReference type="AlphaFoldDB" id="A0ABD3J100"/>